<proteinExistence type="predicted"/>
<evidence type="ECO:0000313" key="2">
    <source>
        <dbReference type="EMBL" id="TQM06081.1"/>
    </source>
</evidence>
<comment type="caution">
    <text evidence="2">The sequence shown here is derived from an EMBL/GenBank/DDBJ whole genome shotgun (WGS) entry which is preliminary data.</text>
</comment>
<protein>
    <submittedName>
        <fullName evidence="2">Uncharacterized protein</fullName>
    </submittedName>
</protein>
<sequence length="68" mass="7422">MLGGVVGKAADTGLIRQNHGMSDTGSVAVVAHSSRPIRYRLTARWTVGGADQPTRTRPRSRPTRRQPR</sequence>
<evidence type="ECO:0000313" key="3">
    <source>
        <dbReference type="Proteomes" id="UP000315677"/>
    </source>
</evidence>
<evidence type="ECO:0000256" key="1">
    <source>
        <dbReference type="SAM" id="MobiDB-lite"/>
    </source>
</evidence>
<name>A0A543D9S2_9PSEU</name>
<dbReference type="EMBL" id="VFPA01000004">
    <property type="protein sequence ID" value="TQM06081.1"/>
    <property type="molecule type" value="Genomic_DNA"/>
</dbReference>
<dbReference type="Proteomes" id="UP000315677">
    <property type="component" value="Unassembled WGS sequence"/>
</dbReference>
<organism evidence="2 3">
    <name type="scientific">Pseudonocardia kunmingensis</name>
    <dbReference type="NCBI Taxonomy" id="630975"/>
    <lineage>
        <taxon>Bacteria</taxon>
        <taxon>Bacillati</taxon>
        <taxon>Actinomycetota</taxon>
        <taxon>Actinomycetes</taxon>
        <taxon>Pseudonocardiales</taxon>
        <taxon>Pseudonocardiaceae</taxon>
        <taxon>Pseudonocardia</taxon>
    </lineage>
</organism>
<dbReference type="AlphaFoldDB" id="A0A543D9S2"/>
<gene>
    <name evidence="2" type="ORF">FB558_6317</name>
</gene>
<feature type="compositionally biased region" description="Basic residues" evidence="1">
    <location>
        <begin position="56"/>
        <end position="68"/>
    </location>
</feature>
<reference evidence="2 3" key="1">
    <citation type="submission" date="2019-06" db="EMBL/GenBank/DDBJ databases">
        <title>Sequencing the genomes of 1000 actinobacteria strains.</title>
        <authorList>
            <person name="Klenk H.-P."/>
        </authorList>
    </citation>
    <scope>NUCLEOTIDE SEQUENCE [LARGE SCALE GENOMIC DNA]</scope>
    <source>
        <strain evidence="2 3">DSM 45301</strain>
    </source>
</reference>
<keyword evidence="3" id="KW-1185">Reference proteome</keyword>
<accession>A0A543D9S2</accession>
<feature type="region of interest" description="Disordered" evidence="1">
    <location>
        <begin position="45"/>
        <end position="68"/>
    </location>
</feature>